<dbReference type="InterPro" id="IPR012337">
    <property type="entry name" value="RNaseH-like_sf"/>
</dbReference>
<dbReference type="Pfam" id="PF01612">
    <property type="entry name" value="DNA_pol_A_exo1"/>
    <property type="match status" value="1"/>
</dbReference>
<dbReference type="EMBL" id="KB870805">
    <property type="protein sequence ID" value="EOA39547.1"/>
    <property type="molecule type" value="Genomic_DNA"/>
</dbReference>
<dbReference type="PANTHER" id="PTHR10133">
    <property type="entry name" value="DNA POLYMERASE I"/>
    <property type="match status" value="1"/>
</dbReference>
<dbReference type="SUPFAM" id="SSF53098">
    <property type="entry name" value="Ribonuclease H-like"/>
    <property type="match status" value="1"/>
</dbReference>
<evidence type="ECO:0000256" key="8">
    <source>
        <dbReference type="ARBA" id="ARBA00022801"/>
    </source>
</evidence>
<dbReference type="GO" id="GO:0003887">
    <property type="term" value="F:DNA-directed DNA polymerase activity"/>
    <property type="evidence" value="ECO:0007669"/>
    <property type="project" value="UniProtKB-KW"/>
</dbReference>
<dbReference type="KEGG" id="crb:17898393"/>
<dbReference type="GO" id="GO:0003677">
    <property type="term" value="F:DNA binding"/>
    <property type="evidence" value="ECO:0007669"/>
    <property type="project" value="UniProtKB-KW"/>
</dbReference>
<keyword evidence="8" id="KW-0378">Hydrolase</keyword>
<evidence type="ECO:0000256" key="3">
    <source>
        <dbReference type="ARBA" id="ARBA00022679"/>
    </source>
</evidence>
<dbReference type="Proteomes" id="UP000029121">
    <property type="component" value="Unassembled WGS sequence"/>
</dbReference>
<gene>
    <name evidence="18" type="ORF">CARUB_v10008163mg</name>
</gene>
<evidence type="ECO:0000256" key="14">
    <source>
        <dbReference type="ARBA" id="ARBA00049244"/>
    </source>
</evidence>
<evidence type="ECO:0000256" key="12">
    <source>
        <dbReference type="ARBA" id="ARBA00023125"/>
    </source>
</evidence>
<dbReference type="SMART" id="SM00482">
    <property type="entry name" value="POLAc"/>
    <property type="match status" value="1"/>
</dbReference>
<dbReference type="GO" id="GO:0033259">
    <property type="term" value="P:plastid DNA replication"/>
    <property type="evidence" value="ECO:0007669"/>
    <property type="project" value="UniProtKB-ARBA"/>
</dbReference>
<reference evidence="19" key="1">
    <citation type="journal article" date="2013" name="Nat. Genet.">
        <title>The Capsella rubella genome and the genomic consequences of rapid mating system evolution.</title>
        <authorList>
            <person name="Slotte T."/>
            <person name="Hazzouri K.M."/>
            <person name="Agren J.A."/>
            <person name="Koenig D."/>
            <person name="Maumus F."/>
            <person name="Guo Y.L."/>
            <person name="Steige K."/>
            <person name="Platts A.E."/>
            <person name="Escobar J.S."/>
            <person name="Newman L.K."/>
            <person name="Wang W."/>
            <person name="Mandakova T."/>
            <person name="Vello E."/>
            <person name="Smith L.M."/>
            <person name="Henz S.R."/>
            <person name="Steffen J."/>
            <person name="Takuno S."/>
            <person name="Brandvain Y."/>
            <person name="Coop G."/>
            <person name="Andolfatto P."/>
            <person name="Hu T.T."/>
            <person name="Blanchette M."/>
            <person name="Clark R.M."/>
            <person name="Quesneville H."/>
            <person name="Nordborg M."/>
            <person name="Gaut B.S."/>
            <person name="Lysak M.A."/>
            <person name="Jenkins J."/>
            <person name="Grimwood J."/>
            <person name="Chapman J."/>
            <person name="Prochnik S."/>
            <person name="Shu S."/>
            <person name="Rokhsar D."/>
            <person name="Schmutz J."/>
            <person name="Weigel D."/>
            <person name="Wright S.I."/>
        </authorList>
    </citation>
    <scope>NUCLEOTIDE SEQUENCE [LARGE SCALE GENOMIC DNA]</scope>
    <source>
        <strain evidence="19">cv. Monte Gargano</strain>
    </source>
</reference>
<evidence type="ECO:0000256" key="16">
    <source>
        <dbReference type="SAM" id="MobiDB-lite"/>
    </source>
</evidence>
<feature type="compositionally biased region" description="Basic and acidic residues" evidence="16">
    <location>
        <begin position="240"/>
        <end position="249"/>
    </location>
</feature>
<dbReference type="PANTHER" id="PTHR10133:SF53">
    <property type="entry name" value="DNA POLYMERASE I A, CHLOROPLASTIC_MITOCHONDRIAL"/>
    <property type="match status" value="1"/>
</dbReference>
<keyword evidence="4" id="KW-0548">Nucleotidyltransferase</keyword>
<dbReference type="GO" id="GO:0008408">
    <property type="term" value="F:3'-5' exonuclease activity"/>
    <property type="evidence" value="ECO:0007669"/>
    <property type="project" value="InterPro"/>
</dbReference>
<feature type="region of interest" description="Disordered" evidence="16">
    <location>
        <begin position="208"/>
        <end position="249"/>
    </location>
</feature>
<dbReference type="CDD" id="cd08640">
    <property type="entry name" value="DNA_pol_A_plastid_like"/>
    <property type="match status" value="1"/>
</dbReference>
<comment type="catalytic activity">
    <reaction evidence="14">
        <text>DNA(n) + a 2'-deoxyribonucleoside 5'-triphosphate = DNA(n+1) + diphosphate</text>
        <dbReference type="Rhea" id="RHEA:22508"/>
        <dbReference type="Rhea" id="RHEA-COMP:17339"/>
        <dbReference type="Rhea" id="RHEA-COMP:17340"/>
        <dbReference type="ChEBI" id="CHEBI:33019"/>
        <dbReference type="ChEBI" id="CHEBI:61560"/>
        <dbReference type="ChEBI" id="CHEBI:173112"/>
        <dbReference type="EC" id="2.7.7.7"/>
    </reaction>
</comment>
<protein>
    <recommendedName>
        <fullName evidence="2">DNA-directed DNA polymerase</fullName>
        <ecNumber evidence="2">2.7.7.7</ecNumber>
    </recommendedName>
    <alternativeName>
        <fullName evidence="15">DNA polymerase PolI-like B</fullName>
    </alternativeName>
</protein>
<dbReference type="CDD" id="cd06139">
    <property type="entry name" value="DNA_polA_I_Ecoli_like_exo"/>
    <property type="match status" value="1"/>
</dbReference>
<dbReference type="eggNOG" id="KOG0950">
    <property type="taxonomic scope" value="Eukaryota"/>
</dbReference>
<keyword evidence="12" id="KW-0238">DNA-binding</keyword>
<evidence type="ECO:0000313" key="19">
    <source>
        <dbReference type="Proteomes" id="UP000029121"/>
    </source>
</evidence>
<evidence type="ECO:0000256" key="4">
    <source>
        <dbReference type="ARBA" id="ARBA00022695"/>
    </source>
</evidence>
<evidence type="ECO:0000256" key="2">
    <source>
        <dbReference type="ARBA" id="ARBA00012417"/>
    </source>
</evidence>
<dbReference type="STRING" id="81985.R0GUD8"/>
<name>R0GUD8_9BRAS</name>
<dbReference type="EC" id="2.7.7.7" evidence="2"/>
<evidence type="ECO:0000256" key="6">
    <source>
        <dbReference type="ARBA" id="ARBA00022722"/>
    </source>
</evidence>
<keyword evidence="19" id="KW-1185">Reference proteome</keyword>
<evidence type="ECO:0000256" key="15">
    <source>
        <dbReference type="ARBA" id="ARBA00079253"/>
    </source>
</evidence>
<keyword evidence="7" id="KW-0227">DNA damage</keyword>
<evidence type="ECO:0000256" key="1">
    <source>
        <dbReference type="ARBA" id="ARBA00007705"/>
    </source>
</evidence>
<dbReference type="Pfam" id="PF00476">
    <property type="entry name" value="DNA_pol_A"/>
    <property type="match status" value="2"/>
</dbReference>
<evidence type="ECO:0000313" key="18">
    <source>
        <dbReference type="EMBL" id="EOA39547.1"/>
    </source>
</evidence>
<comment type="similarity">
    <text evidence="1">Belongs to the DNA polymerase type-A family.</text>
</comment>
<dbReference type="OrthoDB" id="275278at2759"/>
<keyword evidence="3" id="KW-0808">Transferase</keyword>
<evidence type="ECO:0000256" key="10">
    <source>
        <dbReference type="ARBA" id="ARBA00022932"/>
    </source>
</evidence>
<dbReference type="InterPro" id="IPR001098">
    <property type="entry name" value="DNA-dir_DNA_pol_A_palm_dom"/>
</dbReference>
<dbReference type="Gene3D" id="3.30.420.10">
    <property type="entry name" value="Ribonuclease H-like superfamily/Ribonuclease H"/>
    <property type="match status" value="1"/>
</dbReference>
<feature type="domain" description="DNA-directed DNA polymerase family A palm" evidence="17">
    <location>
        <begin position="785"/>
        <end position="1013"/>
    </location>
</feature>
<dbReference type="FunFam" id="3.30.420.10:FF:000051">
    <property type="entry name" value="DNA polymerase I"/>
    <property type="match status" value="1"/>
</dbReference>
<dbReference type="FunFam" id="1.10.150.20:FF:000034">
    <property type="entry name" value="DNA polymerase I"/>
    <property type="match status" value="1"/>
</dbReference>
<accession>R0GUD8</accession>
<sequence>MAMGVSLTSHHNPLLRHLSPSSSCLSRSSRFSSSVPSFLFPCRRTLQRTVVASAEGNVGYSTTTVCQGFQHPGHQRSSSVVFNGEWELRSESNKVRMVPKIVKVANQSEVADTLQVPGNVSAWREEARKVRERNGQIAGNLEGSAYFNGSVPVLSNAPTYETSQSIDYGFDPRGNSTATLNTKSIGIRPSGPVVTLPSKSLEVGANIGVNPKGEENQRPHISGKSSGTTISCENRNTISKVEKSSEPSKVRTNLRKIYDKVLVVDNVPTAKNTVAKLVNQYRNLVHCCDTEVSGIEVKEETPVNHGELICFSIYCGPEADFGNGKSCIWVDVLGENGREVLAEFKPYFEDSFIRKVWHNYSFDSHIIKNHGIEISGFHADTMHMARLWDSARQTKGGYSLEALTSDPEVLGATQTKEEAEFLGKISMKTIFGKRKLKKDGSEGKIVVIPPVEELQREDREAWISYSALDAISTQKLYESMSKKLQLKEWRLDGKPISGRTMLDFYHEFWRPFGELLVNMEAEGILVDREYLAEIEKVAKAEQQVAVSRFRNWASKYCPDAKHMNVGSDTQLRQLFFGGISNSEDSEVLPVEKKFKVPNVDKIIEEGKKTATKFRNIKLHRISDNPLSTETFTASGWPSISGDALKALAGKVSAKYDFMEDISDISLEDIAEDNEPAATQLLDQTSDIQKSKIDVETDTSAYGTAYVGFGGGERGKEACHAIASLCEVCSIDSLISNFILPLQGSNVSGKDGRVHCSLNINTETGRLSARRPNLQNQPALEKDRYKIRKAFVASPGNTLIVADYGQLELRILAHLAGCKSMMEAFKAGGDFHSRTAMNMYPHIRKAVENGQVILEWHPQPGEDKPPVPLLKDAFGSERRKAKMLNFSIAYGKTAIGLSKDWKVSKEEAQDTVNLWYNDRQEVREWQEKRKKEAMEVGYVRTLLGRDRRFPTYRLRAHRNRIQRAAINTPVQGSAADVAMCAMLEISKNQQLKKLGWRLLLQIHDEVILEGPMESADIAKDIVVDCMAKPFNGKNILSVDLPVDAKCARNWYSAK</sequence>
<keyword evidence="13" id="KW-0234">DNA repair</keyword>
<dbReference type="GO" id="GO:0006302">
    <property type="term" value="P:double-strand break repair"/>
    <property type="evidence" value="ECO:0007669"/>
    <property type="project" value="TreeGrafter"/>
</dbReference>
<keyword evidence="11" id="KW-0809">Transit peptide</keyword>
<keyword evidence="6" id="KW-0540">Nuclease</keyword>
<feature type="compositionally biased region" description="Polar residues" evidence="16">
    <location>
        <begin position="223"/>
        <end position="238"/>
    </location>
</feature>
<dbReference type="GO" id="GO:0005739">
    <property type="term" value="C:mitochondrion"/>
    <property type="evidence" value="ECO:0007669"/>
    <property type="project" value="UniProtKB-ARBA"/>
</dbReference>
<dbReference type="InterPro" id="IPR036397">
    <property type="entry name" value="RNaseH_sf"/>
</dbReference>
<evidence type="ECO:0000256" key="13">
    <source>
        <dbReference type="ARBA" id="ARBA00023204"/>
    </source>
</evidence>
<dbReference type="AlphaFoldDB" id="R0GUD8"/>
<proteinExistence type="inferred from homology"/>
<dbReference type="Gene3D" id="1.10.150.20">
    <property type="entry name" value="5' to 3' exonuclease, C-terminal subdomain"/>
    <property type="match status" value="1"/>
</dbReference>
<dbReference type="Gene3D" id="3.30.70.370">
    <property type="match status" value="1"/>
</dbReference>
<dbReference type="SUPFAM" id="SSF56672">
    <property type="entry name" value="DNA/RNA polymerases"/>
    <property type="match status" value="1"/>
</dbReference>
<organism evidence="18 19">
    <name type="scientific">Capsella rubella</name>
    <dbReference type="NCBI Taxonomy" id="81985"/>
    <lineage>
        <taxon>Eukaryota</taxon>
        <taxon>Viridiplantae</taxon>
        <taxon>Streptophyta</taxon>
        <taxon>Embryophyta</taxon>
        <taxon>Tracheophyta</taxon>
        <taxon>Spermatophyta</taxon>
        <taxon>Magnoliopsida</taxon>
        <taxon>eudicotyledons</taxon>
        <taxon>Gunneridae</taxon>
        <taxon>Pentapetalae</taxon>
        <taxon>rosids</taxon>
        <taxon>malvids</taxon>
        <taxon>Brassicales</taxon>
        <taxon>Brassicaceae</taxon>
        <taxon>Camelineae</taxon>
        <taxon>Capsella</taxon>
    </lineage>
</organism>
<dbReference type="InterPro" id="IPR043502">
    <property type="entry name" value="DNA/RNA_pol_sf"/>
</dbReference>
<dbReference type="PRINTS" id="PR00868">
    <property type="entry name" value="DNAPOLI"/>
</dbReference>
<keyword evidence="9" id="KW-0269">Exonuclease</keyword>
<keyword evidence="10" id="KW-0239">DNA-directed DNA polymerase</keyword>
<dbReference type="GO" id="GO:0009507">
    <property type="term" value="C:chloroplast"/>
    <property type="evidence" value="ECO:0007669"/>
    <property type="project" value="UniProtKB-ARBA"/>
</dbReference>
<evidence type="ECO:0000256" key="9">
    <source>
        <dbReference type="ARBA" id="ARBA00022839"/>
    </source>
</evidence>
<evidence type="ECO:0000256" key="11">
    <source>
        <dbReference type="ARBA" id="ARBA00022946"/>
    </source>
</evidence>
<evidence type="ECO:0000259" key="17">
    <source>
        <dbReference type="SMART" id="SM00482"/>
    </source>
</evidence>
<dbReference type="InterPro" id="IPR002298">
    <property type="entry name" value="DNA_polymerase_A"/>
</dbReference>
<dbReference type="InterPro" id="IPR002562">
    <property type="entry name" value="3'-5'_exonuclease_dom"/>
</dbReference>
<dbReference type="GO" id="GO:0006264">
    <property type="term" value="P:mitochondrial DNA replication"/>
    <property type="evidence" value="ECO:0007669"/>
    <property type="project" value="UniProtKB-ARBA"/>
</dbReference>
<evidence type="ECO:0000256" key="5">
    <source>
        <dbReference type="ARBA" id="ARBA00022705"/>
    </source>
</evidence>
<keyword evidence="5" id="KW-0235">DNA replication</keyword>
<evidence type="ECO:0000256" key="7">
    <source>
        <dbReference type="ARBA" id="ARBA00022763"/>
    </source>
</evidence>